<sequence>MAMQSMQVMEKPLHGRQRGSLTMDGVHGPSIVMTRMTSGLAGDDGGVQRQNGGFFPVTRFVGVGVQAIESRPILHGSLADMMRMTSGLVAGDNGAIVRPIAIDKKTRSSSLGYFARVCVDLDRTKPRNEEILVVITQVGEGKHSGSFCYGMDVGWGACDGGGVYSQGAQVKCLKCSKYDHFAINCRLVQETTMNPPATEGLLDGVQVMREEQNAQGVDKGIGRDDVAVARGLVKTTWVDVQGLESKQEPVDFGAEGVDVNEESLPASLEMVPLVVALIVKPQEMGLQAMQRPCIVVESATTAESPSSSSSRAMDCIIKVGWW</sequence>
<organism evidence="2 3">
    <name type="scientific">Protea cynaroides</name>
    <dbReference type="NCBI Taxonomy" id="273540"/>
    <lineage>
        <taxon>Eukaryota</taxon>
        <taxon>Viridiplantae</taxon>
        <taxon>Streptophyta</taxon>
        <taxon>Embryophyta</taxon>
        <taxon>Tracheophyta</taxon>
        <taxon>Spermatophyta</taxon>
        <taxon>Magnoliopsida</taxon>
        <taxon>Proteales</taxon>
        <taxon>Proteaceae</taxon>
        <taxon>Protea</taxon>
    </lineage>
</organism>
<evidence type="ECO:0000313" key="2">
    <source>
        <dbReference type="EMBL" id="KAJ4970963.1"/>
    </source>
</evidence>
<evidence type="ECO:0000256" key="1">
    <source>
        <dbReference type="SAM" id="MobiDB-lite"/>
    </source>
</evidence>
<dbReference type="AlphaFoldDB" id="A0A9Q0QT65"/>
<name>A0A9Q0QT65_9MAGN</name>
<keyword evidence="3" id="KW-1185">Reference proteome</keyword>
<evidence type="ECO:0000313" key="3">
    <source>
        <dbReference type="Proteomes" id="UP001141806"/>
    </source>
</evidence>
<protein>
    <submittedName>
        <fullName evidence="2">Uncharacterized protein</fullName>
    </submittedName>
</protein>
<dbReference type="Proteomes" id="UP001141806">
    <property type="component" value="Unassembled WGS sequence"/>
</dbReference>
<dbReference type="EMBL" id="JAMYWD010000005">
    <property type="protein sequence ID" value="KAJ4970963.1"/>
    <property type="molecule type" value="Genomic_DNA"/>
</dbReference>
<gene>
    <name evidence="2" type="ORF">NE237_004062</name>
</gene>
<proteinExistence type="predicted"/>
<accession>A0A9Q0QT65</accession>
<feature type="region of interest" description="Disordered" evidence="1">
    <location>
        <begin position="1"/>
        <end position="25"/>
    </location>
</feature>
<reference evidence="2" key="1">
    <citation type="journal article" date="2023" name="Plant J.">
        <title>The genome of the king protea, Protea cynaroides.</title>
        <authorList>
            <person name="Chang J."/>
            <person name="Duong T.A."/>
            <person name="Schoeman C."/>
            <person name="Ma X."/>
            <person name="Roodt D."/>
            <person name="Barker N."/>
            <person name="Li Z."/>
            <person name="Van de Peer Y."/>
            <person name="Mizrachi E."/>
        </authorList>
    </citation>
    <scope>NUCLEOTIDE SEQUENCE</scope>
    <source>
        <tissue evidence="2">Young leaves</tissue>
    </source>
</reference>
<comment type="caution">
    <text evidence="2">The sequence shown here is derived from an EMBL/GenBank/DDBJ whole genome shotgun (WGS) entry which is preliminary data.</text>
</comment>
<dbReference type="OrthoDB" id="1096772at2759"/>